<dbReference type="EC" id="3.1.26.5" evidence="7 8"/>
<dbReference type="InterPro" id="IPR020568">
    <property type="entry name" value="Ribosomal_Su5_D2-typ_SF"/>
</dbReference>
<name>A0A1G2B0D3_9BACT</name>
<keyword evidence="3 7" id="KW-0540">Nuclease</keyword>
<comment type="function">
    <text evidence="1 7">RNaseP catalyzes the removal of the 5'-leader sequence from pre-tRNA to produce the mature 5'-terminus. It can also cleave other RNA substrates such as 4.5S RNA. The protein component plays an auxiliary but essential role in vivo by binding to the 5'-leader sequence and broadening the substrate specificity of the ribozyme.</text>
</comment>
<dbReference type="PANTHER" id="PTHR33992">
    <property type="entry name" value="RIBONUCLEASE P PROTEIN COMPONENT"/>
    <property type="match status" value="1"/>
</dbReference>
<dbReference type="HAMAP" id="MF_00227">
    <property type="entry name" value="RNase_P"/>
    <property type="match status" value="1"/>
</dbReference>
<dbReference type="GO" id="GO:0042781">
    <property type="term" value="F:3'-tRNA processing endoribonuclease activity"/>
    <property type="evidence" value="ECO:0007669"/>
    <property type="project" value="TreeGrafter"/>
</dbReference>
<dbReference type="AlphaFoldDB" id="A0A1G2B0D3"/>
<keyword evidence="2 7" id="KW-0819">tRNA processing</keyword>
<dbReference type="InterPro" id="IPR000100">
    <property type="entry name" value="RNase_P"/>
</dbReference>
<comment type="subunit">
    <text evidence="7">Consists of a catalytic RNA component (M1 or rnpB) and a protein subunit.</text>
</comment>
<evidence type="ECO:0000256" key="6">
    <source>
        <dbReference type="ARBA" id="ARBA00022884"/>
    </source>
</evidence>
<evidence type="ECO:0000313" key="9">
    <source>
        <dbReference type="EMBL" id="OGY82425.1"/>
    </source>
</evidence>
<dbReference type="GO" id="GO:0030677">
    <property type="term" value="C:ribonuclease P complex"/>
    <property type="evidence" value="ECO:0007669"/>
    <property type="project" value="TreeGrafter"/>
</dbReference>
<sequence length="114" mass="13571">MLPTAHRLHRESDFERVWRHGREFRLHGLRIRTARSIFRFARIGIVVSKKVARKAVTRNRMRRIIREAVRPLVPRLIGNRDYLLVPTSQFAPSSSIEVRRDLEIFFQKGRLISQ</sequence>
<dbReference type="Gene3D" id="3.30.230.10">
    <property type="match status" value="1"/>
</dbReference>
<evidence type="ECO:0000256" key="2">
    <source>
        <dbReference type="ARBA" id="ARBA00022694"/>
    </source>
</evidence>
<dbReference type="GO" id="GO:0004526">
    <property type="term" value="F:ribonuclease P activity"/>
    <property type="evidence" value="ECO:0007669"/>
    <property type="project" value="UniProtKB-UniRule"/>
</dbReference>
<comment type="catalytic activity">
    <reaction evidence="7">
        <text>Endonucleolytic cleavage of RNA, removing 5'-extranucleotides from tRNA precursor.</text>
        <dbReference type="EC" id="3.1.26.5"/>
    </reaction>
</comment>
<dbReference type="InterPro" id="IPR020539">
    <property type="entry name" value="RNase_P_CS"/>
</dbReference>
<dbReference type="GO" id="GO:0001682">
    <property type="term" value="P:tRNA 5'-leader removal"/>
    <property type="evidence" value="ECO:0007669"/>
    <property type="project" value="UniProtKB-UniRule"/>
</dbReference>
<keyword evidence="5 7" id="KW-0378">Hydrolase</keyword>
<comment type="similarity">
    <text evidence="7">Belongs to the RnpA family.</text>
</comment>
<evidence type="ECO:0000256" key="1">
    <source>
        <dbReference type="ARBA" id="ARBA00002663"/>
    </source>
</evidence>
<protein>
    <recommendedName>
        <fullName evidence="7 8">Ribonuclease P protein component</fullName>
        <shortName evidence="7">RNase P protein</shortName>
        <shortName evidence="7">RNaseP protein</shortName>
        <ecNumber evidence="7 8">3.1.26.5</ecNumber>
    </recommendedName>
    <alternativeName>
        <fullName evidence="7">Protein C5</fullName>
    </alternativeName>
</protein>
<dbReference type="InterPro" id="IPR014721">
    <property type="entry name" value="Ribsml_uS5_D2-typ_fold_subgr"/>
</dbReference>
<evidence type="ECO:0000256" key="3">
    <source>
        <dbReference type="ARBA" id="ARBA00022722"/>
    </source>
</evidence>
<dbReference type="NCBIfam" id="TIGR00188">
    <property type="entry name" value="rnpA"/>
    <property type="match status" value="1"/>
</dbReference>
<evidence type="ECO:0000256" key="8">
    <source>
        <dbReference type="NCBIfam" id="TIGR00188"/>
    </source>
</evidence>
<dbReference type="GO" id="GO:0000049">
    <property type="term" value="F:tRNA binding"/>
    <property type="evidence" value="ECO:0007669"/>
    <property type="project" value="UniProtKB-UniRule"/>
</dbReference>
<comment type="caution">
    <text evidence="9">The sequence shown here is derived from an EMBL/GenBank/DDBJ whole genome shotgun (WGS) entry which is preliminary data.</text>
</comment>
<keyword evidence="6 7" id="KW-0694">RNA-binding</keyword>
<evidence type="ECO:0000313" key="10">
    <source>
        <dbReference type="Proteomes" id="UP000179164"/>
    </source>
</evidence>
<dbReference type="SUPFAM" id="SSF54211">
    <property type="entry name" value="Ribosomal protein S5 domain 2-like"/>
    <property type="match status" value="1"/>
</dbReference>
<evidence type="ECO:0000256" key="5">
    <source>
        <dbReference type="ARBA" id="ARBA00022801"/>
    </source>
</evidence>
<organism evidence="9 10">
    <name type="scientific">Candidatus Kerfeldbacteria bacterium RIFCSPLOWO2_01_FULL_48_11</name>
    <dbReference type="NCBI Taxonomy" id="1798543"/>
    <lineage>
        <taxon>Bacteria</taxon>
        <taxon>Candidatus Kerfeldiibacteriota</taxon>
    </lineage>
</organism>
<keyword evidence="4 7" id="KW-0255">Endonuclease</keyword>
<dbReference type="PROSITE" id="PS00648">
    <property type="entry name" value="RIBONUCLEASE_P"/>
    <property type="match status" value="1"/>
</dbReference>
<evidence type="ECO:0000256" key="7">
    <source>
        <dbReference type="HAMAP-Rule" id="MF_00227"/>
    </source>
</evidence>
<reference evidence="9 10" key="1">
    <citation type="journal article" date="2016" name="Nat. Commun.">
        <title>Thousands of microbial genomes shed light on interconnected biogeochemical processes in an aquifer system.</title>
        <authorList>
            <person name="Anantharaman K."/>
            <person name="Brown C.T."/>
            <person name="Hug L.A."/>
            <person name="Sharon I."/>
            <person name="Castelle C.J."/>
            <person name="Probst A.J."/>
            <person name="Thomas B.C."/>
            <person name="Singh A."/>
            <person name="Wilkins M.J."/>
            <person name="Karaoz U."/>
            <person name="Brodie E.L."/>
            <person name="Williams K.H."/>
            <person name="Hubbard S.S."/>
            <person name="Banfield J.F."/>
        </authorList>
    </citation>
    <scope>NUCLEOTIDE SEQUENCE [LARGE SCALE GENOMIC DNA]</scope>
</reference>
<gene>
    <name evidence="7" type="primary">rnpA</name>
    <name evidence="9" type="ORF">A2898_05320</name>
</gene>
<accession>A0A1G2B0D3</accession>
<evidence type="ECO:0000256" key="4">
    <source>
        <dbReference type="ARBA" id="ARBA00022759"/>
    </source>
</evidence>
<dbReference type="Pfam" id="PF00825">
    <property type="entry name" value="Ribonuclease_P"/>
    <property type="match status" value="1"/>
</dbReference>
<dbReference type="PANTHER" id="PTHR33992:SF1">
    <property type="entry name" value="RIBONUCLEASE P PROTEIN COMPONENT"/>
    <property type="match status" value="1"/>
</dbReference>
<dbReference type="STRING" id="1798543.A2898_05320"/>
<dbReference type="EMBL" id="MHKE01000020">
    <property type="protein sequence ID" value="OGY82425.1"/>
    <property type="molecule type" value="Genomic_DNA"/>
</dbReference>
<dbReference type="Proteomes" id="UP000179164">
    <property type="component" value="Unassembled WGS sequence"/>
</dbReference>
<proteinExistence type="inferred from homology"/>